<feature type="transmembrane region" description="Helical" evidence="1">
    <location>
        <begin position="144"/>
        <end position="165"/>
    </location>
</feature>
<comment type="caution">
    <text evidence="3">The sequence shown here is derived from an EMBL/GenBank/DDBJ whole genome shotgun (WGS) entry which is preliminary data.</text>
</comment>
<dbReference type="EMBL" id="BSFE01000012">
    <property type="protein sequence ID" value="GLK53611.1"/>
    <property type="molecule type" value="Genomic_DNA"/>
</dbReference>
<evidence type="ECO:0000313" key="3">
    <source>
        <dbReference type="EMBL" id="GLK53611.1"/>
    </source>
</evidence>
<evidence type="ECO:0000256" key="1">
    <source>
        <dbReference type="SAM" id="Phobius"/>
    </source>
</evidence>
<evidence type="ECO:0000259" key="2">
    <source>
        <dbReference type="Pfam" id="PF26225"/>
    </source>
</evidence>
<keyword evidence="1" id="KW-0472">Membrane</keyword>
<gene>
    <name evidence="3" type="ORF">GCM10017621_31190</name>
</gene>
<feature type="transmembrane region" description="Helical" evidence="1">
    <location>
        <begin position="103"/>
        <end position="124"/>
    </location>
</feature>
<feature type="transmembrane region" description="Helical" evidence="1">
    <location>
        <begin position="34"/>
        <end position="61"/>
    </location>
</feature>
<dbReference type="AlphaFoldDB" id="A0A9W6INN1"/>
<dbReference type="RefSeq" id="WP_271187954.1">
    <property type="nucleotide sequence ID" value="NZ_BSFE01000012.1"/>
</dbReference>
<feature type="transmembrane region" description="Helical" evidence="1">
    <location>
        <begin position="68"/>
        <end position="91"/>
    </location>
</feature>
<evidence type="ECO:0000313" key="4">
    <source>
        <dbReference type="Proteomes" id="UP001143486"/>
    </source>
</evidence>
<proteinExistence type="predicted"/>
<protein>
    <recommendedName>
        <fullName evidence="2">DUF8051 domain-containing protein</fullName>
    </recommendedName>
</protein>
<keyword evidence="1" id="KW-1133">Transmembrane helix</keyword>
<name>A0A9W6INN1_9PROT</name>
<reference evidence="3" key="2">
    <citation type="submission" date="2023-01" db="EMBL/GenBank/DDBJ databases">
        <authorList>
            <person name="Sun Q."/>
            <person name="Evtushenko L."/>
        </authorList>
    </citation>
    <scope>NUCLEOTIDE SEQUENCE</scope>
    <source>
        <strain evidence="3">VKM B-1513</strain>
    </source>
</reference>
<keyword evidence="1" id="KW-0812">Transmembrane</keyword>
<reference evidence="3" key="1">
    <citation type="journal article" date="2014" name="Int. J. Syst. Evol. Microbiol.">
        <title>Complete genome sequence of Corynebacterium casei LMG S-19264T (=DSM 44701T), isolated from a smear-ripened cheese.</title>
        <authorList>
            <consortium name="US DOE Joint Genome Institute (JGI-PGF)"/>
            <person name="Walter F."/>
            <person name="Albersmeier A."/>
            <person name="Kalinowski J."/>
            <person name="Ruckert C."/>
        </authorList>
    </citation>
    <scope>NUCLEOTIDE SEQUENCE</scope>
    <source>
        <strain evidence="3">VKM B-1513</strain>
    </source>
</reference>
<accession>A0A9W6INN1</accession>
<sequence length="166" mass="17070">MNARRLTPVLLILAVLSMAPLIPGGPVENRSFGHIPVAVLIAFNAFITLVVLGSIPLAALARRGGRRILVWVIADGLGYVAIFALDLLHIFPVSPTPMSPALIGFELAGLVFGLAIIGSAARDLRRPQPGRAPSRALSAGARRLILGGALALAGAAIIAGTIGALH</sequence>
<keyword evidence="4" id="KW-1185">Reference proteome</keyword>
<dbReference type="Proteomes" id="UP001143486">
    <property type="component" value="Unassembled WGS sequence"/>
</dbReference>
<dbReference type="Pfam" id="PF26225">
    <property type="entry name" value="DUF8051"/>
    <property type="match status" value="1"/>
</dbReference>
<dbReference type="InterPro" id="IPR058364">
    <property type="entry name" value="DUF8051"/>
</dbReference>
<feature type="domain" description="DUF8051" evidence="2">
    <location>
        <begin position="5"/>
        <end position="131"/>
    </location>
</feature>
<organism evidence="3 4">
    <name type="scientific">Maricaulis virginensis</name>
    <dbReference type="NCBI Taxonomy" id="144022"/>
    <lineage>
        <taxon>Bacteria</taxon>
        <taxon>Pseudomonadati</taxon>
        <taxon>Pseudomonadota</taxon>
        <taxon>Alphaproteobacteria</taxon>
        <taxon>Maricaulales</taxon>
        <taxon>Maricaulaceae</taxon>
        <taxon>Maricaulis</taxon>
    </lineage>
</organism>